<gene>
    <name evidence="2" type="ORF">EX30DRAFT_78477</name>
</gene>
<proteinExistence type="predicted"/>
<keyword evidence="1" id="KW-0472">Membrane</keyword>
<name>A0A4S2MSX6_9PEZI</name>
<reference evidence="2 3" key="1">
    <citation type="submission" date="2019-04" db="EMBL/GenBank/DDBJ databases">
        <title>Comparative genomics and transcriptomics to analyze fruiting body development in filamentous ascomycetes.</title>
        <authorList>
            <consortium name="DOE Joint Genome Institute"/>
            <person name="Lutkenhaus R."/>
            <person name="Traeger S."/>
            <person name="Breuer J."/>
            <person name="Kuo A."/>
            <person name="Lipzen A."/>
            <person name="Pangilinan J."/>
            <person name="Dilworth D."/>
            <person name="Sandor L."/>
            <person name="Poggeler S."/>
            <person name="Barry K."/>
            <person name="Grigoriev I.V."/>
            <person name="Nowrousian M."/>
        </authorList>
    </citation>
    <scope>NUCLEOTIDE SEQUENCE [LARGE SCALE GENOMIC DNA]</scope>
    <source>
        <strain evidence="2 3">CBS 389.68</strain>
    </source>
</reference>
<accession>A0A4S2MSX6</accession>
<feature type="transmembrane region" description="Helical" evidence="1">
    <location>
        <begin position="108"/>
        <end position="127"/>
    </location>
</feature>
<dbReference type="Proteomes" id="UP000298138">
    <property type="component" value="Unassembled WGS sequence"/>
</dbReference>
<dbReference type="AlphaFoldDB" id="A0A4S2MSX6"/>
<keyword evidence="1" id="KW-1133">Transmembrane helix</keyword>
<sequence>MPTVTGKCGVENHNRTCHVTILELKVLTCVNRHRQEFAGLGHSSLDFHSHWPQSLPIHRTFQKLPDSPMEVVGCNGSELTGRVHRGSPPEHFCLSRSASVMAAHIRSALLLLFLLLLFLLLQAPWYSPCAVPD</sequence>
<organism evidence="2 3">
    <name type="scientific">Ascodesmis nigricans</name>
    <dbReference type="NCBI Taxonomy" id="341454"/>
    <lineage>
        <taxon>Eukaryota</taxon>
        <taxon>Fungi</taxon>
        <taxon>Dikarya</taxon>
        <taxon>Ascomycota</taxon>
        <taxon>Pezizomycotina</taxon>
        <taxon>Pezizomycetes</taxon>
        <taxon>Pezizales</taxon>
        <taxon>Ascodesmidaceae</taxon>
        <taxon>Ascodesmis</taxon>
    </lineage>
</organism>
<keyword evidence="3" id="KW-1185">Reference proteome</keyword>
<evidence type="ECO:0000256" key="1">
    <source>
        <dbReference type="SAM" id="Phobius"/>
    </source>
</evidence>
<evidence type="ECO:0000313" key="3">
    <source>
        <dbReference type="Proteomes" id="UP000298138"/>
    </source>
</evidence>
<dbReference type="InParanoid" id="A0A4S2MSX6"/>
<dbReference type="EMBL" id="ML220130">
    <property type="protein sequence ID" value="TGZ79567.1"/>
    <property type="molecule type" value="Genomic_DNA"/>
</dbReference>
<protein>
    <submittedName>
        <fullName evidence="2">Uncharacterized protein</fullName>
    </submittedName>
</protein>
<evidence type="ECO:0000313" key="2">
    <source>
        <dbReference type="EMBL" id="TGZ79567.1"/>
    </source>
</evidence>
<keyword evidence="1" id="KW-0812">Transmembrane</keyword>